<reference evidence="1" key="2">
    <citation type="submission" date="2020-09" db="EMBL/GenBank/DDBJ databases">
        <authorList>
            <person name="Sun Q."/>
            <person name="Zhou Y."/>
        </authorList>
    </citation>
    <scope>NUCLEOTIDE SEQUENCE</scope>
    <source>
        <strain evidence="1">CGMCC 1.15290</strain>
    </source>
</reference>
<reference evidence="1" key="1">
    <citation type="journal article" date="2014" name="Int. J. Syst. Evol. Microbiol.">
        <title>Complete genome sequence of Corynebacterium casei LMG S-19264T (=DSM 44701T), isolated from a smear-ripened cheese.</title>
        <authorList>
            <consortium name="US DOE Joint Genome Institute (JGI-PGF)"/>
            <person name="Walter F."/>
            <person name="Albersmeier A."/>
            <person name="Kalinowski J."/>
            <person name="Ruckert C."/>
        </authorList>
    </citation>
    <scope>NUCLEOTIDE SEQUENCE</scope>
    <source>
        <strain evidence="1">CGMCC 1.15290</strain>
    </source>
</reference>
<evidence type="ECO:0000313" key="2">
    <source>
        <dbReference type="Proteomes" id="UP000627292"/>
    </source>
</evidence>
<comment type="caution">
    <text evidence="1">The sequence shown here is derived from an EMBL/GenBank/DDBJ whole genome shotgun (WGS) entry which is preliminary data.</text>
</comment>
<gene>
    <name evidence="1" type="ORF">GCM10011379_04490</name>
</gene>
<keyword evidence="2" id="KW-1185">Reference proteome</keyword>
<dbReference type="AlphaFoldDB" id="A0A917IMY1"/>
<dbReference type="EMBL" id="BMIB01000001">
    <property type="protein sequence ID" value="GGH58615.1"/>
    <property type="molecule type" value="Genomic_DNA"/>
</dbReference>
<name>A0A917IMY1_9BACT</name>
<dbReference type="Proteomes" id="UP000627292">
    <property type="component" value="Unassembled WGS sequence"/>
</dbReference>
<evidence type="ECO:0000313" key="1">
    <source>
        <dbReference type="EMBL" id="GGH58615.1"/>
    </source>
</evidence>
<accession>A0A917IMY1</accession>
<sequence length="61" mass="7112">MNKHFFQKASSLYPYRWFIIITVVFVLWEAYADATGYRIASLFSTGQRQWSAGGRPGVRHK</sequence>
<protein>
    <submittedName>
        <fullName evidence="1">Uncharacterized protein</fullName>
    </submittedName>
</protein>
<organism evidence="1 2">
    <name type="scientific">Filimonas zeae</name>
    <dbReference type="NCBI Taxonomy" id="1737353"/>
    <lineage>
        <taxon>Bacteria</taxon>
        <taxon>Pseudomonadati</taxon>
        <taxon>Bacteroidota</taxon>
        <taxon>Chitinophagia</taxon>
        <taxon>Chitinophagales</taxon>
        <taxon>Chitinophagaceae</taxon>
        <taxon>Filimonas</taxon>
    </lineage>
</organism>
<proteinExistence type="predicted"/>